<protein>
    <submittedName>
        <fullName evidence="1">Uncharacterized protein</fullName>
    </submittedName>
</protein>
<sequence length="86" mass="9579">MYIVSERMRSDTVRCPEQVGVNGSIPQPLKEREKQTRLIIVAETVFVRGFWLVSRVLLGKAAPTLLSHFIFGPSCDSSNAAQETKS</sequence>
<dbReference type="EMBL" id="BPLR01004132">
    <property type="protein sequence ID" value="GIX92487.1"/>
    <property type="molecule type" value="Genomic_DNA"/>
</dbReference>
<dbReference type="Proteomes" id="UP001054945">
    <property type="component" value="Unassembled WGS sequence"/>
</dbReference>
<proteinExistence type="predicted"/>
<organism evidence="1 2">
    <name type="scientific">Caerostris extrusa</name>
    <name type="common">Bark spider</name>
    <name type="synonym">Caerostris bankana</name>
    <dbReference type="NCBI Taxonomy" id="172846"/>
    <lineage>
        <taxon>Eukaryota</taxon>
        <taxon>Metazoa</taxon>
        <taxon>Ecdysozoa</taxon>
        <taxon>Arthropoda</taxon>
        <taxon>Chelicerata</taxon>
        <taxon>Arachnida</taxon>
        <taxon>Araneae</taxon>
        <taxon>Araneomorphae</taxon>
        <taxon>Entelegynae</taxon>
        <taxon>Araneoidea</taxon>
        <taxon>Araneidae</taxon>
        <taxon>Caerostris</taxon>
    </lineage>
</organism>
<dbReference type="AlphaFoldDB" id="A0AAV4PBF7"/>
<evidence type="ECO:0000313" key="2">
    <source>
        <dbReference type="Proteomes" id="UP001054945"/>
    </source>
</evidence>
<reference evidence="1 2" key="1">
    <citation type="submission" date="2021-06" db="EMBL/GenBank/DDBJ databases">
        <title>Caerostris extrusa draft genome.</title>
        <authorList>
            <person name="Kono N."/>
            <person name="Arakawa K."/>
        </authorList>
    </citation>
    <scope>NUCLEOTIDE SEQUENCE [LARGE SCALE GENOMIC DNA]</scope>
</reference>
<name>A0AAV4PBF7_CAEEX</name>
<gene>
    <name evidence="1" type="ORF">CEXT_100221</name>
</gene>
<keyword evidence="2" id="KW-1185">Reference proteome</keyword>
<accession>A0AAV4PBF7</accession>
<comment type="caution">
    <text evidence="1">The sequence shown here is derived from an EMBL/GenBank/DDBJ whole genome shotgun (WGS) entry which is preliminary data.</text>
</comment>
<evidence type="ECO:0000313" key="1">
    <source>
        <dbReference type="EMBL" id="GIX92487.1"/>
    </source>
</evidence>